<gene>
    <name evidence="1" type="ORF">SSLN_LOCUS9590</name>
</gene>
<sequence>MEVGKTATKPLAAESTTVQAMDPIIRMRKTLHKHFFTLPGALPRKPSHNQFVVLIDLRADSSSTEFHPYYSEFAANIP</sequence>
<reference evidence="3" key="1">
    <citation type="submission" date="2016-06" db="UniProtKB">
        <authorList>
            <consortium name="WormBaseParasite"/>
        </authorList>
    </citation>
    <scope>IDENTIFICATION</scope>
</reference>
<keyword evidence="2" id="KW-1185">Reference proteome</keyword>
<name>A0A183SZE2_SCHSO</name>
<evidence type="ECO:0000313" key="2">
    <source>
        <dbReference type="Proteomes" id="UP000275846"/>
    </source>
</evidence>
<proteinExistence type="predicted"/>
<dbReference type="AlphaFoldDB" id="A0A183SZE2"/>
<organism evidence="3">
    <name type="scientific">Schistocephalus solidus</name>
    <name type="common">Tapeworm</name>
    <dbReference type="NCBI Taxonomy" id="70667"/>
    <lineage>
        <taxon>Eukaryota</taxon>
        <taxon>Metazoa</taxon>
        <taxon>Spiralia</taxon>
        <taxon>Lophotrochozoa</taxon>
        <taxon>Platyhelminthes</taxon>
        <taxon>Cestoda</taxon>
        <taxon>Eucestoda</taxon>
        <taxon>Diphyllobothriidea</taxon>
        <taxon>Diphyllobothriidae</taxon>
        <taxon>Schistocephalus</taxon>
    </lineage>
</organism>
<dbReference type="Proteomes" id="UP000275846">
    <property type="component" value="Unassembled WGS sequence"/>
</dbReference>
<dbReference type="EMBL" id="UYSU01035332">
    <property type="protein sequence ID" value="VDL95975.1"/>
    <property type="molecule type" value="Genomic_DNA"/>
</dbReference>
<accession>A0A183SZE2</accession>
<evidence type="ECO:0000313" key="3">
    <source>
        <dbReference type="WBParaSite" id="SSLN_0000995201-mRNA-1"/>
    </source>
</evidence>
<protein>
    <submittedName>
        <fullName evidence="1 3">Uncharacterized protein</fullName>
    </submittedName>
</protein>
<reference evidence="1 2" key="2">
    <citation type="submission" date="2018-11" db="EMBL/GenBank/DDBJ databases">
        <authorList>
            <consortium name="Pathogen Informatics"/>
        </authorList>
    </citation>
    <scope>NUCLEOTIDE SEQUENCE [LARGE SCALE GENOMIC DNA]</scope>
    <source>
        <strain evidence="1 2">NST_G2</strain>
    </source>
</reference>
<dbReference type="WBParaSite" id="SSLN_0000995201-mRNA-1">
    <property type="protein sequence ID" value="SSLN_0000995201-mRNA-1"/>
    <property type="gene ID" value="SSLN_0000995201"/>
</dbReference>
<evidence type="ECO:0000313" key="1">
    <source>
        <dbReference type="EMBL" id="VDL95975.1"/>
    </source>
</evidence>